<gene>
    <name evidence="1" type="ORF">T03_6319</name>
</gene>
<dbReference type="EMBL" id="JYDI01000088">
    <property type="protein sequence ID" value="KRY53333.1"/>
    <property type="molecule type" value="Genomic_DNA"/>
</dbReference>
<reference evidence="1 2" key="1">
    <citation type="submission" date="2015-01" db="EMBL/GenBank/DDBJ databases">
        <title>Evolution of Trichinella species and genotypes.</title>
        <authorList>
            <person name="Korhonen P.K."/>
            <person name="Edoardo P."/>
            <person name="Giuseppe L.R."/>
            <person name="Gasser R.B."/>
        </authorList>
    </citation>
    <scope>NUCLEOTIDE SEQUENCE [LARGE SCALE GENOMIC DNA]</scope>
    <source>
        <strain evidence="1">ISS120</strain>
    </source>
</reference>
<evidence type="ECO:0000313" key="2">
    <source>
        <dbReference type="Proteomes" id="UP000054653"/>
    </source>
</evidence>
<name>A0A0V1CVJ0_TRIBR</name>
<protein>
    <submittedName>
        <fullName evidence="1">Uncharacterized protein</fullName>
    </submittedName>
</protein>
<dbReference type="AlphaFoldDB" id="A0A0V1CVJ0"/>
<evidence type="ECO:0000313" key="1">
    <source>
        <dbReference type="EMBL" id="KRY53333.1"/>
    </source>
</evidence>
<keyword evidence="2" id="KW-1185">Reference proteome</keyword>
<proteinExistence type="predicted"/>
<dbReference type="Proteomes" id="UP000054653">
    <property type="component" value="Unassembled WGS sequence"/>
</dbReference>
<organism evidence="1 2">
    <name type="scientific">Trichinella britovi</name>
    <name type="common">Parasitic roundworm</name>
    <dbReference type="NCBI Taxonomy" id="45882"/>
    <lineage>
        <taxon>Eukaryota</taxon>
        <taxon>Metazoa</taxon>
        <taxon>Ecdysozoa</taxon>
        <taxon>Nematoda</taxon>
        <taxon>Enoplea</taxon>
        <taxon>Dorylaimia</taxon>
        <taxon>Trichinellida</taxon>
        <taxon>Trichinellidae</taxon>
        <taxon>Trichinella</taxon>
    </lineage>
</organism>
<sequence length="59" mass="6181">MNIVINYTCQSAVSVGWRAFGTAEWIFAAAVAIHQKSGVLFYHRGHGSSGISGGCGVPL</sequence>
<comment type="caution">
    <text evidence="1">The sequence shown here is derived from an EMBL/GenBank/DDBJ whole genome shotgun (WGS) entry which is preliminary data.</text>
</comment>
<accession>A0A0V1CVJ0</accession>